<dbReference type="InterPro" id="IPR040424">
    <property type="entry name" value="Smn1"/>
</dbReference>
<protein>
    <recommendedName>
        <fullName evidence="7">Survival Motor Neuron Gemin2-binding domain-containing protein</fullName>
    </recommendedName>
</protein>
<reference evidence="8 9" key="1">
    <citation type="submission" date="2024-06" db="EMBL/GenBank/DDBJ databases">
        <title>Complete genome of Phlyctema vagabunda strain 19-DSS-EL-015.</title>
        <authorList>
            <person name="Fiorenzani C."/>
        </authorList>
    </citation>
    <scope>NUCLEOTIDE SEQUENCE [LARGE SCALE GENOMIC DNA]</scope>
    <source>
        <strain evidence="8 9">19-DSS-EL-015</strain>
    </source>
</reference>
<dbReference type="EMBL" id="JBFCZG010000001">
    <property type="protein sequence ID" value="KAL3427668.1"/>
    <property type="molecule type" value="Genomic_DNA"/>
</dbReference>
<sequence>MDSANGASQAEIWDDSALVNSWNDALTEYNLYHSVHARGENVEDILKQKMEADSNEGNANAAGASVVEREHDEAEIRRRNDDQVSTASGNEDPESLEAQDKHPEQAPNGPSASSPSHKAPALPQHLIGQVHDEGLKNLLMSWYYAGYYTGLYEGQQKAA</sequence>
<feature type="region of interest" description="Disordered" evidence="6">
    <location>
        <begin position="49"/>
        <end position="126"/>
    </location>
</feature>
<evidence type="ECO:0000256" key="6">
    <source>
        <dbReference type="SAM" id="MobiDB-lite"/>
    </source>
</evidence>
<evidence type="ECO:0000256" key="4">
    <source>
        <dbReference type="ARBA" id="ARBA00023187"/>
    </source>
</evidence>
<dbReference type="PANTHER" id="PTHR39267">
    <property type="entry name" value="SURVIVAL MOTOR NEURON-LIKE PROTEIN 1"/>
    <property type="match status" value="1"/>
</dbReference>
<dbReference type="InterPro" id="IPR049481">
    <property type="entry name" value="SMN_G2-BD"/>
</dbReference>
<dbReference type="CDD" id="cd22851">
    <property type="entry name" value="SMN_N"/>
    <property type="match status" value="1"/>
</dbReference>
<proteinExistence type="inferred from homology"/>
<evidence type="ECO:0000259" key="7">
    <source>
        <dbReference type="Pfam" id="PF20636"/>
    </source>
</evidence>
<evidence type="ECO:0000256" key="2">
    <source>
        <dbReference type="ARBA" id="ARBA00005371"/>
    </source>
</evidence>
<evidence type="ECO:0000256" key="1">
    <source>
        <dbReference type="ARBA" id="ARBA00004123"/>
    </source>
</evidence>
<gene>
    <name evidence="8" type="ORF">PVAG01_01177</name>
</gene>
<comment type="subcellular location">
    <subcellularLocation>
        <location evidence="1">Nucleus</location>
    </subcellularLocation>
</comment>
<keyword evidence="9" id="KW-1185">Reference proteome</keyword>
<feature type="compositionally biased region" description="Low complexity" evidence="6">
    <location>
        <begin position="110"/>
        <end position="123"/>
    </location>
</feature>
<dbReference type="PANTHER" id="PTHR39267:SF1">
    <property type="entry name" value="SURVIVAL MOTOR NEURON PROTEIN"/>
    <property type="match status" value="1"/>
</dbReference>
<accession>A0ABR4PWE9</accession>
<dbReference type="InterPro" id="IPR047313">
    <property type="entry name" value="SMN_C"/>
</dbReference>
<feature type="domain" description="Survival Motor Neuron Gemin2-binding" evidence="7">
    <location>
        <begin position="10"/>
        <end position="26"/>
    </location>
</feature>
<keyword evidence="3" id="KW-0507">mRNA processing</keyword>
<organism evidence="8 9">
    <name type="scientific">Phlyctema vagabunda</name>
    <dbReference type="NCBI Taxonomy" id="108571"/>
    <lineage>
        <taxon>Eukaryota</taxon>
        <taxon>Fungi</taxon>
        <taxon>Dikarya</taxon>
        <taxon>Ascomycota</taxon>
        <taxon>Pezizomycotina</taxon>
        <taxon>Leotiomycetes</taxon>
        <taxon>Helotiales</taxon>
        <taxon>Dermateaceae</taxon>
        <taxon>Phlyctema</taxon>
    </lineage>
</organism>
<keyword evidence="5" id="KW-0539">Nucleus</keyword>
<dbReference type="Proteomes" id="UP001629113">
    <property type="component" value="Unassembled WGS sequence"/>
</dbReference>
<evidence type="ECO:0000313" key="8">
    <source>
        <dbReference type="EMBL" id="KAL3427668.1"/>
    </source>
</evidence>
<evidence type="ECO:0000256" key="3">
    <source>
        <dbReference type="ARBA" id="ARBA00022664"/>
    </source>
</evidence>
<dbReference type="Pfam" id="PF20636">
    <property type="entry name" value="SMN_G2-BD"/>
    <property type="match status" value="1"/>
</dbReference>
<feature type="compositionally biased region" description="Low complexity" evidence="6">
    <location>
        <begin position="55"/>
        <end position="66"/>
    </location>
</feature>
<comment type="similarity">
    <text evidence="2">Belongs to the SMN family.</text>
</comment>
<evidence type="ECO:0000313" key="9">
    <source>
        <dbReference type="Proteomes" id="UP001629113"/>
    </source>
</evidence>
<evidence type="ECO:0000256" key="5">
    <source>
        <dbReference type="ARBA" id="ARBA00023242"/>
    </source>
</evidence>
<dbReference type="CDD" id="cd22852">
    <property type="entry name" value="SMN_C"/>
    <property type="match status" value="1"/>
</dbReference>
<comment type="caution">
    <text evidence="8">The sequence shown here is derived from an EMBL/GenBank/DDBJ whole genome shotgun (WGS) entry which is preliminary data.</text>
</comment>
<feature type="compositionally biased region" description="Basic and acidic residues" evidence="6">
    <location>
        <begin position="67"/>
        <end position="82"/>
    </location>
</feature>
<name>A0ABR4PWE9_9HELO</name>
<keyword evidence="4" id="KW-0508">mRNA splicing</keyword>